<organism evidence="2 3">
    <name type="scientific">Limnobacter thiooxidans</name>
    <dbReference type="NCBI Taxonomy" id="131080"/>
    <lineage>
        <taxon>Bacteria</taxon>
        <taxon>Pseudomonadati</taxon>
        <taxon>Pseudomonadota</taxon>
        <taxon>Betaproteobacteria</taxon>
        <taxon>Burkholderiales</taxon>
        <taxon>Burkholderiaceae</taxon>
        <taxon>Limnobacter</taxon>
    </lineage>
</organism>
<dbReference type="SUPFAM" id="SSF53756">
    <property type="entry name" value="UDP-Glycosyltransferase/glycogen phosphorylase"/>
    <property type="match status" value="1"/>
</dbReference>
<dbReference type="GO" id="GO:0016757">
    <property type="term" value="F:glycosyltransferase activity"/>
    <property type="evidence" value="ECO:0007669"/>
    <property type="project" value="UniProtKB-ARBA"/>
</dbReference>
<dbReference type="InterPro" id="IPR028098">
    <property type="entry name" value="Glyco_trans_4-like_N"/>
</dbReference>
<dbReference type="Proteomes" id="UP001329151">
    <property type="component" value="Chromosome"/>
</dbReference>
<dbReference type="PANTHER" id="PTHR45947">
    <property type="entry name" value="SULFOQUINOVOSYL TRANSFERASE SQD2"/>
    <property type="match status" value="1"/>
</dbReference>
<dbReference type="InterPro" id="IPR050194">
    <property type="entry name" value="Glycosyltransferase_grp1"/>
</dbReference>
<protein>
    <submittedName>
        <fullName evidence="2">Glycosyltransferase family 1 protein</fullName>
    </submittedName>
</protein>
<dbReference type="KEGG" id="lto:RGQ30_13600"/>
<dbReference type="Pfam" id="PF13439">
    <property type="entry name" value="Glyco_transf_4"/>
    <property type="match status" value="1"/>
</dbReference>
<sequence>MRILIATDAWAPQVNGVVQTLSQVVNRLITQGHEVRVIHPGLFKTIPCPTYPEIRLAVWPFGRLRRELREFKPQAVHIVTEGPIGLGMRLLARYAGLPFTTAYHTQFPEYVKARSGIPIRFTAALLRWFHKPSRAVMVPTQSVIDTLKSRGLNNCVLWQRGVDLKRFNPDKSPVSKHLSYSPCELASDDPQQVELLQRLNACSVEKPVFLYAGRVAVEKNLEAFLSLELPGEKWIAGDGPARKALEKQFPEARWFGMLNHAALSEIYKRADVFVFPSLTDTFGLVLLEAMASGCPVAAFPVNGPLDVVGQSGAGVLDWNLKNAALSALQIDRERPRQHASTFTWENCASQFQGYLAPIVYSAGTVRQLTGHKQPLQD</sequence>
<reference evidence="2 3" key="1">
    <citation type="submission" date="2023-10" db="EMBL/GenBank/DDBJ databases">
        <title>Complete Genome Sequence of Limnobacter thiooxidans CS-K2T, Isolated from freshwater lake sediments in Bavaria, Germany.</title>
        <authorList>
            <person name="Naruki M."/>
            <person name="Watanabe A."/>
            <person name="Warashina T."/>
            <person name="Morita T."/>
            <person name="Arakawa K."/>
        </authorList>
    </citation>
    <scope>NUCLEOTIDE SEQUENCE [LARGE SCALE GENOMIC DNA]</scope>
    <source>
        <strain evidence="2 3">CS-K2</strain>
    </source>
</reference>
<dbReference type="Gene3D" id="3.40.50.2000">
    <property type="entry name" value="Glycogen Phosphorylase B"/>
    <property type="match status" value="2"/>
</dbReference>
<evidence type="ECO:0000259" key="1">
    <source>
        <dbReference type="Pfam" id="PF13439"/>
    </source>
</evidence>
<dbReference type="CDD" id="cd03814">
    <property type="entry name" value="GT4-like"/>
    <property type="match status" value="1"/>
</dbReference>
<dbReference type="Pfam" id="PF13692">
    <property type="entry name" value="Glyco_trans_1_4"/>
    <property type="match status" value="1"/>
</dbReference>
<evidence type="ECO:0000313" key="3">
    <source>
        <dbReference type="Proteomes" id="UP001329151"/>
    </source>
</evidence>
<feature type="domain" description="Glycosyltransferase subfamily 4-like N-terminal" evidence="1">
    <location>
        <begin position="14"/>
        <end position="166"/>
    </location>
</feature>
<dbReference type="RefSeq" id="WP_130556622.1">
    <property type="nucleotide sequence ID" value="NZ_AP028947.1"/>
</dbReference>
<dbReference type="PANTHER" id="PTHR45947:SF3">
    <property type="entry name" value="SULFOQUINOVOSYL TRANSFERASE SQD2"/>
    <property type="match status" value="1"/>
</dbReference>
<name>A0AA86M8G3_9BURK</name>
<keyword evidence="3" id="KW-1185">Reference proteome</keyword>
<proteinExistence type="predicted"/>
<dbReference type="EMBL" id="AP028947">
    <property type="protein sequence ID" value="BET25859.1"/>
    <property type="molecule type" value="Genomic_DNA"/>
</dbReference>
<accession>A0AA86M8G3</accession>
<dbReference type="AlphaFoldDB" id="A0AA86M8G3"/>
<gene>
    <name evidence="2" type="ORF">RGQ30_13600</name>
</gene>
<evidence type="ECO:0000313" key="2">
    <source>
        <dbReference type="EMBL" id="BET25859.1"/>
    </source>
</evidence>